<gene>
    <name evidence="1" type="ORF">D7X12_23275</name>
</gene>
<evidence type="ECO:0000313" key="2">
    <source>
        <dbReference type="Proteomes" id="UP000273405"/>
    </source>
</evidence>
<keyword evidence="2" id="KW-1185">Reference proteome</keyword>
<dbReference type="EMBL" id="RAWG01000159">
    <property type="protein sequence ID" value="RKH39536.1"/>
    <property type="molecule type" value="Genomic_DNA"/>
</dbReference>
<reference evidence="2" key="1">
    <citation type="submission" date="2018-09" db="EMBL/GenBank/DDBJ databases">
        <authorList>
            <person name="Livingstone P.G."/>
            <person name="Whitworth D.E."/>
        </authorList>
    </citation>
    <scope>NUCLEOTIDE SEQUENCE [LARGE SCALE GENOMIC DNA]</scope>
    <source>
        <strain evidence="2">CA040B</strain>
    </source>
</reference>
<sequence length="195" mass="21108">MLTEGVRLRALSLPFDEATALPRRLFETLPCELGQQGPGGEWALSVRQSVTVRPAGTVLTAFISQSLSLPGGLEFERAVGIPQTGSATRPSRPGVHARCHEQRLELSVEGAPVLTLLPTLRRDTVSWRVAPDVEARLQPLLARTDPESRRALDEFSRLVEQLEAHARSSLRDPPPTVEGLACVRAALAGAPCTRP</sequence>
<comment type="caution">
    <text evidence="1">The sequence shown here is derived from an EMBL/GenBank/DDBJ whole genome shotgun (WGS) entry which is preliminary data.</text>
</comment>
<dbReference type="Proteomes" id="UP000273405">
    <property type="component" value="Unassembled WGS sequence"/>
</dbReference>
<dbReference type="AlphaFoldDB" id="A0A3A8N5K3"/>
<evidence type="ECO:0000313" key="1">
    <source>
        <dbReference type="EMBL" id="RKH39536.1"/>
    </source>
</evidence>
<protein>
    <submittedName>
        <fullName evidence="1">Uncharacterized protein</fullName>
    </submittedName>
</protein>
<accession>A0A3A8N5K3</accession>
<organism evidence="1 2">
    <name type="scientific">Corallococcus sicarius</name>
    <dbReference type="NCBI Taxonomy" id="2316726"/>
    <lineage>
        <taxon>Bacteria</taxon>
        <taxon>Pseudomonadati</taxon>
        <taxon>Myxococcota</taxon>
        <taxon>Myxococcia</taxon>
        <taxon>Myxococcales</taxon>
        <taxon>Cystobacterineae</taxon>
        <taxon>Myxococcaceae</taxon>
        <taxon>Corallococcus</taxon>
    </lineage>
</organism>
<proteinExistence type="predicted"/>
<name>A0A3A8N5K3_9BACT</name>